<dbReference type="InterPro" id="IPR004841">
    <property type="entry name" value="AA-permease/SLC12A_dom"/>
</dbReference>
<evidence type="ECO:0000256" key="2">
    <source>
        <dbReference type="ARBA" id="ARBA00022448"/>
    </source>
</evidence>
<feature type="transmembrane region" description="Helical" evidence="7">
    <location>
        <begin position="43"/>
        <end position="62"/>
    </location>
</feature>
<name>A0ABU5J2Y8_9BACI</name>
<feature type="transmembrane region" description="Helical" evidence="7">
    <location>
        <begin position="12"/>
        <end position="37"/>
    </location>
</feature>
<keyword evidence="4" id="KW-0029">Amino-acid transport</keyword>
<dbReference type="PANTHER" id="PTHR43495">
    <property type="entry name" value="GABA PERMEASE"/>
    <property type="match status" value="1"/>
</dbReference>
<evidence type="ECO:0000256" key="4">
    <source>
        <dbReference type="ARBA" id="ARBA00022970"/>
    </source>
</evidence>
<feature type="transmembrane region" description="Helical" evidence="7">
    <location>
        <begin position="197"/>
        <end position="223"/>
    </location>
</feature>
<dbReference type="PANTHER" id="PTHR43495:SF5">
    <property type="entry name" value="GAMMA-AMINOBUTYRIC ACID PERMEASE"/>
    <property type="match status" value="1"/>
</dbReference>
<evidence type="ECO:0000256" key="6">
    <source>
        <dbReference type="ARBA" id="ARBA00023136"/>
    </source>
</evidence>
<proteinExistence type="predicted"/>
<evidence type="ECO:0000256" key="7">
    <source>
        <dbReference type="SAM" id="Phobius"/>
    </source>
</evidence>
<keyword evidence="6 7" id="KW-0472">Membrane</keyword>
<dbReference type="EMBL" id="JAXOFX010000016">
    <property type="protein sequence ID" value="MDZ5473787.1"/>
    <property type="molecule type" value="Genomic_DNA"/>
</dbReference>
<accession>A0ABU5J2Y8</accession>
<dbReference type="Pfam" id="PF00324">
    <property type="entry name" value="AA_permease"/>
    <property type="match status" value="1"/>
</dbReference>
<protein>
    <submittedName>
        <fullName evidence="9">Amino acid permease</fullName>
    </submittedName>
</protein>
<keyword evidence="2" id="KW-0813">Transport</keyword>
<gene>
    <name evidence="9" type="ORF">SM124_18880</name>
</gene>
<dbReference type="RefSeq" id="WP_322448078.1">
    <property type="nucleotide sequence ID" value="NZ_JAXOFX010000016.1"/>
</dbReference>
<evidence type="ECO:0000259" key="8">
    <source>
        <dbReference type="Pfam" id="PF00324"/>
    </source>
</evidence>
<evidence type="ECO:0000313" key="10">
    <source>
        <dbReference type="Proteomes" id="UP001290455"/>
    </source>
</evidence>
<organism evidence="9 10">
    <name type="scientific">Robertmurraya mangrovi</name>
    <dbReference type="NCBI Taxonomy" id="3098077"/>
    <lineage>
        <taxon>Bacteria</taxon>
        <taxon>Bacillati</taxon>
        <taxon>Bacillota</taxon>
        <taxon>Bacilli</taxon>
        <taxon>Bacillales</taxon>
        <taxon>Bacillaceae</taxon>
        <taxon>Robertmurraya</taxon>
    </lineage>
</organism>
<feature type="transmembrane region" description="Helical" evidence="7">
    <location>
        <begin position="330"/>
        <end position="351"/>
    </location>
</feature>
<feature type="transmembrane region" description="Helical" evidence="7">
    <location>
        <begin position="83"/>
        <end position="103"/>
    </location>
</feature>
<evidence type="ECO:0000256" key="3">
    <source>
        <dbReference type="ARBA" id="ARBA00022692"/>
    </source>
</evidence>
<dbReference type="Gene3D" id="1.20.1740.10">
    <property type="entry name" value="Amino acid/polyamine transporter I"/>
    <property type="match status" value="1"/>
</dbReference>
<comment type="subcellular location">
    <subcellularLocation>
        <location evidence="1">Cell membrane</location>
        <topology evidence="1">Multi-pass membrane protein</topology>
    </subcellularLocation>
</comment>
<comment type="caution">
    <text evidence="9">The sequence shown here is derived from an EMBL/GenBank/DDBJ whole genome shotgun (WGS) entry which is preliminary data.</text>
</comment>
<evidence type="ECO:0000256" key="1">
    <source>
        <dbReference type="ARBA" id="ARBA00004651"/>
    </source>
</evidence>
<reference evidence="9 10" key="1">
    <citation type="submission" date="2023-11" db="EMBL/GenBank/DDBJ databases">
        <title>Bacillus jintuensis, isolated from a mudflat on the Beibu Gulf coast.</title>
        <authorList>
            <person name="Li M."/>
        </authorList>
    </citation>
    <scope>NUCLEOTIDE SEQUENCE [LARGE SCALE GENOMIC DNA]</scope>
    <source>
        <strain evidence="9 10">31A1R</strain>
    </source>
</reference>
<feature type="transmembrane region" description="Helical" evidence="7">
    <location>
        <begin position="123"/>
        <end position="142"/>
    </location>
</feature>
<evidence type="ECO:0000313" key="9">
    <source>
        <dbReference type="EMBL" id="MDZ5473787.1"/>
    </source>
</evidence>
<feature type="transmembrane region" description="Helical" evidence="7">
    <location>
        <begin position="413"/>
        <end position="435"/>
    </location>
</feature>
<keyword evidence="3 7" id="KW-0812">Transmembrane</keyword>
<evidence type="ECO:0000256" key="5">
    <source>
        <dbReference type="ARBA" id="ARBA00022989"/>
    </source>
</evidence>
<feature type="transmembrane region" description="Helical" evidence="7">
    <location>
        <begin position="389"/>
        <end position="407"/>
    </location>
</feature>
<feature type="transmembrane region" description="Helical" evidence="7">
    <location>
        <begin position="235"/>
        <end position="257"/>
    </location>
</feature>
<keyword evidence="5 7" id="KW-1133">Transmembrane helix</keyword>
<dbReference type="PIRSF" id="PIRSF006060">
    <property type="entry name" value="AA_transporter"/>
    <property type="match status" value="1"/>
</dbReference>
<feature type="transmembrane region" description="Helical" evidence="7">
    <location>
        <begin position="283"/>
        <end position="309"/>
    </location>
</feature>
<keyword evidence="10" id="KW-1185">Reference proteome</keyword>
<feature type="domain" description="Amino acid permease/ SLC12A" evidence="8">
    <location>
        <begin position="17"/>
        <end position="380"/>
    </location>
</feature>
<feature type="transmembrane region" description="Helical" evidence="7">
    <location>
        <begin position="357"/>
        <end position="377"/>
    </location>
</feature>
<sequence>MANKSAEKGDLLWWQLSLLGIGSIIGTGFFLGSSIAIQMAGPSVLIAYLLAGTGAIIVYDSLGRMSAQDPQKGSFRSYAKKAFGPWAGFSSGWVYWSAEMLIMGSQLTALSIFTKFWFPSIPLWVFSSIYAVLGIIVVLLGSKGFEKVENILGVIKISAILMFIIIALLAIFGVIGGNASISGLPDTFREYLPKGFLGLWGALIFGFYGFGGIEVMGIMATRLKNKEDAPKAGKIMLVTLIIIYLISIGLAITLVPLSDFNDKQSPFVTALHNYDNLKFVPHVFNGALIIAGFSTMSASLFAVTTMLVTMAEDSDAPKKLAQKGKLKIPTLALALTVSGLATSVILALVMPDSLYKYITTAASLMLLYNWILVLFSAPRLIHITHFDQIKRYLGMAFIFLAITGTLADKSTRPGLFVSLAFLLIISTATIILHFVRIKQRAKKLRNHRISKPRKPRR</sequence>
<feature type="transmembrane region" description="Helical" evidence="7">
    <location>
        <begin position="154"/>
        <end position="177"/>
    </location>
</feature>
<dbReference type="Proteomes" id="UP001290455">
    <property type="component" value="Unassembled WGS sequence"/>
</dbReference>